<feature type="transmembrane region" description="Helical" evidence="12">
    <location>
        <begin position="431"/>
        <end position="456"/>
    </location>
</feature>
<comment type="subcellular location">
    <subcellularLocation>
        <location evidence="1">Cell membrane</location>
        <topology evidence="1">Multi-pass membrane protein</topology>
    </subcellularLocation>
</comment>
<keyword evidence="2" id="KW-0813">Transport</keyword>
<dbReference type="GO" id="GO:0015990">
    <property type="term" value="P:electron transport coupled proton transport"/>
    <property type="evidence" value="ECO:0007669"/>
    <property type="project" value="TreeGrafter"/>
</dbReference>
<keyword evidence="3" id="KW-1003">Cell membrane</keyword>
<feature type="transmembrane region" description="Helical" evidence="12">
    <location>
        <begin position="399"/>
        <end position="419"/>
    </location>
</feature>
<name>A0A0F9MPV4_9ZZZZ</name>
<dbReference type="GO" id="GO:0022904">
    <property type="term" value="P:respiratory electron transport chain"/>
    <property type="evidence" value="ECO:0007669"/>
    <property type="project" value="TreeGrafter"/>
</dbReference>
<feature type="transmembrane region" description="Helical" evidence="12">
    <location>
        <begin position="361"/>
        <end position="378"/>
    </location>
</feature>
<feature type="transmembrane region" description="Helical" evidence="12">
    <location>
        <begin position="327"/>
        <end position="349"/>
    </location>
</feature>
<dbReference type="PRINTS" id="PR01165">
    <property type="entry name" value="CYCOXIDASEI"/>
</dbReference>
<evidence type="ECO:0000256" key="3">
    <source>
        <dbReference type="ARBA" id="ARBA00022475"/>
    </source>
</evidence>
<keyword evidence="11 12" id="KW-0472">Membrane</keyword>
<dbReference type="PROSITE" id="PS50855">
    <property type="entry name" value="COX1"/>
    <property type="match status" value="1"/>
</dbReference>
<evidence type="ECO:0000256" key="7">
    <source>
        <dbReference type="ARBA" id="ARBA00022982"/>
    </source>
</evidence>
<accession>A0A0F9MPV4</accession>
<protein>
    <recommendedName>
        <fullName evidence="13">Cytochrome oxidase subunit I profile domain-containing protein</fullName>
    </recommendedName>
</protein>
<feature type="domain" description="Cytochrome oxidase subunit I profile" evidence="13">
    <location>
        <begin position="57"/>
        <end position="576"/>
    </location>
</feature>
<feature type="transmembrane region" description="Helical" evidence="12">
    <location>
        <begin position="606"/>
        <end position="623"/>
    </location>
</feature>
<dbReference type="PANTHER" id="PTHR10422">
    <property type="entry name" value="CYTOCHROME C OXIDASE SUBUNIT 1"/>
    <property type="match status" value="1"/>
</dbReference>
<sequence length="697" mass="76714">MTGQPFDYFWLGKLSIDSLPFVEFIRDPNSNTAVGAFAKAAAIGGAMGLMVLLTVFGKWRVFWHEWLTSLDAKKIGIMYIVLAMVMLLRAVIEAGFMRAQQMLAVEQPGPLAPEHFGELFSTHGTIMIFFVAMPFVAGLINYVMPLQIGARDMSFPVMNQISLGLTVVGAVLVMISLVLGQFSTGGWTAYPPYTGKVFSPGVGPDYWIWSVAIAGIGSTLTGINFAVTIYKERAPGMHLFRMPLFTWTALCAAIILIFAIPPLTVSTLMLALDRYLGFHFFTNDLGGNLMNYANLFWLFGHPEVYLLVLPAFGVFSEVFATYSGKRLYGYVSLVYATIAIAVLSFTVWLHHFFTMGQGANVNIAFGVATMVIAIPTGVKVYDWMATMFRGRIRFSVPMVYATGFLILFVIGGLTGVILANPTIDYQVHNSVFLVAHFHNVLIPGVLYGMLAGYHYWFPKAFGFRLSEGWGYVTATLWIFGFTCTFFPLYFAGLLGMPRRSVSFSDPSLEPFMLVAVFGALIILLALGALVVQLFVSIRNRQALAVPLGDPWNGRTLEWATSSPPPEYNFAIIPTVTSRDMFALDKARGTAFEAPPNYKDITLPKNTAIGMIVCIGGTGLGLALVWQVWWLALVCIMGMLIALIGDTFRTDAHRVIPAADIAHEHQQWLKKIAAATPVGRLQEATPHNQGFAAREDTQ</sequence>
<comment type="caution">
    <text evidence="14">The sequence shown here is derived from an EMBL/GenBank/DDBJ whole genome shotgun (WGS) entry which is preliminary data.</text>
</comment>
<keyword evidence="4" id="KW-0349">Heme</keyword>
<keyword evidence="6" id="KW-0479">Metal-binding</keyword>
<keyword evidence="7" id="KW-0249">Electron transport</keyword>
<feature type="transmembrane region" description="Helical" evidence="12">
    <location>
        <begin position="77"/>
        <end position="99"/>
    </location>
</feature>
<evidence type="ECO:0000256" key="4">
    <source>
        <dbReference type="ARBA" id="ARBA00022617"/>
    </source>
</evidence>
<feature type="transmembrane region" description="Helical" evidence="12">
    <location>
        <begin position="119"/>
        <end position="140"/>
    </location>
</feature>
<keyword evidence="10" id="KW-0186">Copper</keyword>
<dbReference type="GO" id="GO:0020037">
    <property type="term" value="F:heme binding"/>
    <property type="evidence" value="ECO:0007669"/>
    <property type="project" value="InterPro"/>
</dbReference>
<keyword evidence="9" id="KW-0408">Iron</keyword>
<feature type="transmembrane region" description="Helical" evidence="12">
    <location>
        <begin position="36"/>
        <end position="56"/>
    </location>
</feature>
<feature type="transmembrane region" description="Helical" evidence="12">
    <location>
        <begin position="242"/>
        <end position="272"/>
    </location>
</feature>
<dbReference type="AlphaFoldDB" id="A0A0F9MPV4"/>
<dbReference type="EMBL" id="LAZR01005259">
    <property type="protein sequence ID" value="KKN01452.1"/>
    <property type="molecule type" value="Genomic_DNA"/>
</dbReference>
<evidence type="ECO:0000256" key="5">
    <source>
        <dbReference type="ARBA" id="ARBA00022692"/>
    </source>
</evidence>
<reference evidence="14" key="1">
    <citation type="journal article" date="2015" name="Nature">
        <title>Complex archaea that bridge the gap between prokaryotes and eukaryotes.</title>
        <authorList>
            <person name="Spang A."/>
            <person name="Saw J.H."/>
            <person name="Jorgensen S.L."/>
            <person name="Zaremba-Niedzwiedzka K."/>
            <person name="Martijn J."/>
            <person name="Lind A.E."/>
            <person name="van Eijk R."/>
            <person name="Schleper C."/>
            <person name="Guy L."/>
            <person name="Ettema T.J."/>
        </authorList>
    </citation>
    <scope>NUCLEOTIDE SEQUENCE</scope>
</reference>
<dbReference type="GO" id="GO:0004129">
    <property type="term" value="F:cytochrome-c oxidase activity"/>
    <property type="evidence" value="ECO:0007669"/>
    <property type="project" value="InterPro"/>
</dbReference>
<dbReference type="GO" id="GO:0009060">
    <property type="term" value="P:aerobic respiration"/>
    <property type="evidence" value="ECO:0007669"/>
    <property type="project" value="InterPro"/>
</dbReference>
<dbReference type="InterPro" id="IPR023616">
    <property type="entry name" value="Cyt_c_oxase-like_su1_dom"/>
</dbReference>
<dbReference type="InterPro" id="IPR036927">
    <property type="entry name" value="Cyt_c_oxase-like_su1_sf"/>
</dbReference>
<dbReference type="InterPro" id="IPR023615">
    <property type="entry name" value="Cyt_c_Oxase_su1_BS"/>
</dbReference>
<evidence type="ECO:0000256" key="2">
    <source>
        <dbReference type="ARBA" id="ARBA00022448"/>
    </source>
</evidence>
<evidence type="ECO:0000259" key="13">
    <source>
        <dbReference type="PROSITE" id="PS50855"/>
    </source>
</evidence>
<evidence type="ECO:0000256" key="10">
    <source>
        <dbReference type="ARBA" id="ARBA00023008"/>
    </source>
</evidence>
<dbReference type="SUPFAM" id="SSF81442">
    <property type="entry name" value="Cytochrome c oxidase subunit I-like"/>
    <property type="match status" value="1"/>
</dbReference>
<dbReference type="PROSITE" id="PS00077">
    <property type="entry name" value="COX1_CUB"/>
    <property type="match status" value="1"/>
</dbReference>
<organism evidence="14">
    <name type="scientific">marine sediment metagenome</name>
    <dbReference type="NCBI Taxonomy" id="412755"/>
    <lineage>
        <taxon>unclassified sequences</taxon>
        <taxon>metagenomes</taxon>
        <taxon>ecological metagenomes</taxon>
    </lineage>
</organism>
<evidence type="ECO:0000256" key="8">
    <source>
        <dbReference type="ARBA" id="ARBA00022989"/>
    </source>
</evidence>
<evidence type="ECO:0000256" key="9">
    <source>
        <dbReference type="ARBA" id="ARBA00023004"/>
    </source>
</evidence>
<feature type="transmembrane region" description="Helical" evidence="12">
    <location>
        <begin position="292"/>
        <end position="315"/>
    </location>
</feature>
<evidence type="ECO:0000256" key="12">
    <source>
        <dbReference type="SAM" id="Phobius"/>
    </source>
</evidence>
<dbReference type="Pfam" id="PF00115">
    <property type="entry name" value="COX1"/>
    <property type="match status" value="1"/>
</dbReference>
<dbReference type="PANTHER" id="PTHR10422:SF35">
    <property type="entry name" value="CYTOCHROME BO(3) UBIQUINOL OXIDASE SUBUNIT 1"/>
    <property type="match status" value="1"/>
</dbReference>
<feature type="transmembrane region" description="Helical" evidence="12">
    <location>
        <begin position="511"/>
        <end position="535"/>
    </location>
</feature>
<keyword evidence="5 12" id="KW-0812">Transmembrane</keyword>
<evidence type="ECO:0000256" key="1">
    <source>
        <dbReference type="ARBA" id="ARBA00004651"/>
    </source>
</evidence>
<feature type="transmembrane region" description="Helical" evidence="12">
    <location>
        <begin position="161"/>
        <end position="182"/>
    </location>
</feature>
<evidence type="ECO:0000256" key="11">
    <source>
        <dbReference type="ARBA" id="ARBA00023136"/>
    </source>
</evidence>
<dbReference type="GO" id="GO:0046872">
    <property type="term" value="F:metal ion binding"/>
    <property type="evidence" value="ECO:0007669"/>
    <property type="project" value="UniProtKB-KW"/>
</dbReference>
<keyword evidence="8 12" id="KW-1133">Transmembrane helix</keyword>
<feature type="transmembrane region" description="Helical" evidence="12">
    <location>
        <begin position="468"/>
        <end position="491"/>
    </location>
</feature>
<evidence type="ECO:0000256" key="6">
    <source>
        <dbReference type="ARBA" id="ARBA00022723"/>
    </source>
</evidence>
<dbReference type="InterPro" id="IPR000883">
    <property type="entry name" value="Cyt_C_Oxase_1"/>
</dbReference>
<proteinExistence type="predicted"/>
<dbReference type="GO" id="GO:0009486">
    <property type="term" value="F:cytochrome bo3 ubiquinol oxidase activity"/>
    <property type="evidence" value="ECO:0007669"/>
    <property type="project" value="TreeGrafter"/>
</dbReference>
<dbReference type="Gene3D" id="1.20.210.10">
    <property type="entry name" value="Cytochrome c oxidase-like, subunit I domain"/>
    <property type="match status" value="1"/>
</dbReference>
<feature type="transmembrane region" description="Helical" evidence="12">
    <location>
        <begin position="206"/>
        <end position="230"/>
    </location>
</feature>
<evidence type="ECO:0000313" key="14">
    <source>
        <dbReference type="EMBL" id="KKN01452.1"/>
    </source>
</evidence>
<gene>
    <name evidence="14" type="ORF">LCGC14_1127580</name>
</gene>
<dbReference type="GO" id="GO:0005886">
    <property type="term" value="C:plasma membrane"/>
    <property type="evidence" value="ECO:0007669"/>
    <property type="project" value="UniProtKB-SubCell"/>
</dbReference>